<gene>
    <name evidence="1" type="ORF">RchiOBHm_Chr2g0131691</name>
</gene>
<dbReference type="AlphaFoldDB" id="A0A2P6RV47"/>
<sequence>MPRNCWIYEEEVLDRCSTVKLVDVLHVPRTEATSFGPAFIEDWKLESWLKIWTNRCWILNRDGIDLEHLPLEEVFEQLRTSARGLSSDDAECRLHIFVSIFPPPNV</sequence>
<name>A0A2P6RV47_ROSCH</name>
<dbReference type="EC" id="3.6.3.6" evidence="1"/>
<evidence type="ECO:0000313" key="1">
    <source>
        <dbReference type="EMBL" id="PRQ50302.1"/>
    </source>
</evidence>
<organism evidence="1 2">
    <name type="scientific">Rosa chinensis</name>
    <name type="common">China rose</name>
    <dbReference type="NCBI Taxonomy" id="74649"/>
    <lineage>
        <taxon>Eukaryota</taxon>
        <taxon>Viridiplantae</taxon>
        <taxon>Streptophyta</taxon>
        <taxon>Embryophyta</taxon>
        <taxon>Tracheophyta</taxon>
        <taxon>Spermatophyta</taxon>
        <taxon>Magnoliopsida</taxon>
        <taxon>eudicotyledons</taxon>
        <taxon>Gunneridae</taxon>
        <taxon>Pentapetalae</taxon>
        <taxon>rosids</taxon>
        <taxon>fabids</taxon>
        <taxon>Rosales</taxon>
        <taxon>Rosaceae</taxon>
        <taxon>Rosoideae</taxon>
        <taxon>Rosoideae incertae sedis</taxon>
        <taxon>Rosa</taxon>
    </lineage>
</organism>
<evidence type="ECO:0000313" key="2">
    <source>
        <dbReference type="Proteomes" id="UP000238479"/>
    </source>
</evidence>
<protein>
    <submittedName>
        <fullName evidence="1">Putative proton-exporting ATPase</fullName>
        <ecNumber evidence="1">3.6.3.6</ecNumber>
    </submittedName>
</protein>
<comment type="caution">
    <text evidence="1">The sequence shown here is derived from an EMBL/GenBank/DDBJ whole genome shotgun (WGS) entry which is preliminary data.</text>
</comment>
<accession>A0A2P6RV47</accession>
<keyword evidence="1" id="KW-0378">Hydrolase</keyword>
<dbReference type="Gramene" id="PRQ50302">
    <property type="protein sequence ID" value="PRQ50302"/>
    <property type="gene ID" value="RchiOBHm_Chr2g0131691"/>
</dbReference>
<dbReference type="GO" id="GO:0016787">
    <property type="term" value="F:hydrolase activity"/>
    <property type="evidence" value="ECO:0007669"/>
    <property type="project" value="UniProtKB-KW"/>
</dbReference>
<keyword evidence="2" id="KW-1185">Reference proteome</keyword>
<dbReference type="Proteomes" id="UP000238479">
    <property type="component" value="Chromosome 2"/>
</dbReference>
<proteinExistence type="predicted"/>
<reference evidence="1 2" key="1">
    <citation type="journal article" date="2018" name="Nat. Genet.">
        <title>The Rosa genome provides new insights in the design of modern roses.</title>
        <authorList>
            <person name="Bendahmane M."/>
        </authorList>
    </citation>
    <scope>NUCLEOTIDE SEQUENCE [LARGE SCALE GENOMIC DNA]</scope>
    <source>
        <strain evidence="2">cv. Old Blush</strain>
    </source>
</reference>
<dbReference type="STRING" id="74649.A0A2P6RV47"/>
<dbReference type="EMBL" id="PDCK01000040">
    <property type="protein sequence ID" value="PRQ50302.1"/>
    <property type="molecule type" value="Genomic_DNA"/>
</dbReference>